<evidence type="ECO:0000313" key="6">
    <source>
        <dbReference type="Proteomes" id="UP001190700"/>
    </source>
</evidence>
<name>A0AAE0EWG7_9CHLO</name>
<dbReference type="Gene3D" id="1.10.510.10">
    <property type="entry name" value="Transferase(Phosphotransferase) domain 1"/>
    <property type="match status" value="1"/>
</dbReference>
<dbReference type="GO" id="GO:0005524">
    <property type="term" value="F:ATP binding"/>
    <property type="evidence" value="ECO:0007669"/>
    <property type="project" value="UniProtKB-KW"/>
</dbReference>
<keyword evidence="1" id="KW-0547">Nucleotide-binding</keyword>
<dbReference type="AlphaFoldDB" id="A0AAE0EWG7"/>
<evidence type="ECO:0000259" key="4">
    <source>
        <dbReference type="PROSITE" id="PS50011"/>
    </source>
</evidence>
<evidence type="ECO:0000256" key="2">
    <source>
        <dbReference type="ARBA" id="ARBA00022840"/>
    </source>
</evidence>
<feature type="domain" description="Protein kinase" evidence="4">
    <location>
        <begin position="1"/>
        <end position="308"/>
    </location>
</feature>
<dbReference type="PROSITE" id="PS00108">
    <property type="entry name" value="PROTEIN_KINASE_ST"/>
    <property type="match status" value="1"/>
</dbReference>
<dbReference type="Pfam" id="PF07714">
    <property type="entry name" value="PK_Tyr_Ser-Thr"/>
    <property type="match status" value="1"/>
</dbReference>
<dbReference type="SMART" id="SM00220">
    <property type="entry name" value="S_TKc"/>
    <property type="match status" value="1"/>
</dbReference>
<evidence type="ECO:0000256" key="1">
    <source>
        <dbReference type="ARBA" id="ARBA00022741"/>
    </source>
</evidence>
<proteinExistence type="predicted"/>
<gene>
    <name evidence="5" type="ORF">CYMTET_47588</name>
</gene>
<feature type="region of interest" description="Disordered" evidence="3">
    <location>
        <begin position="312"/>
        <end position="335"/>
    </location>
</feature>
<protein>
    <recommendedName>
        <fullName evidence="4">Protein kinase domain-containing protein</fullName>
    </recommendedName>
</protein>
<evidence type="ECO:0000256" key="3">
    <source>
        <dbReference type="SAM" id="MobiDB-lite"/>
    </source>
</evidence>
<dbReference type="InterPro" id="IPR000719">
    <property type="entry name" value="Prot_kinase_dom"/>
</dbReference>
<dbReference type="GO" id="GO:0004674">
    <property type="term" value="F:protein serine/threonine kinase activity"/>
    <property type="evidence" value="ECO:0007669"/>
    <property type="project" value="TreeGrafter"/>
</dbReference>
<keyword evidence="6" id="KW-1185">Reference proteome</keyword>
<dbReference type="PROSITE" id="PS50011">
    <property type="entry name" value="PROTEIN_KINASE_DOM"/>
    <property type="match status" value="1"/>
</dbReference>
<dbReference type="InterPro" id="IPR011009">
    <property type="entry name" value="Kinase-like_dom_sf"/>
</dbReference>
<dbReference type="EMBL" id="LGRX02033126">
    <property type="protein sequence ID" value="KAK3242739.1"/>
    <property type="molecule type" value="Genomic_DNA"/>
</dbReference>
<dbReference type="SUPFAM" id="SSF56112">
    <property type="entry name" value="Protein kinase-like (PK-like)"/>
    <property type="match status" value="1"/>
</dbReference>
<dbReference type="InterPro" id="IPR001245">
    <property type="entry name" value="Ser-Thr/Tyr_kinase_cat_dom"/>
</dbReference>
<organism evidence="5 6">
    <name type="scientific">Cymbomonas tetramitiformis</name>
    <dbReference type="NCBI Taxonomy" id="36881"/>
    <lineage>
        <taxon>Eukaryota</taxon>
        <taxon>Viridiplantae</taxon>
        <taxon>Chlorophyta</taxon>
        <taxon>Pyramimonadophyceae</taxon>
        <taxon>Pyramimonadales</taxon>
        <taxon>Pyramimonadaceae</taxon>
        <taxon>Cymbomonas</taxon>
    </lineage>
</organism>
<sequence length="335" mass="36871">MISPATPPCKRERKQPDPLLLPAHSPATCRFLVLVLVPIAIHLLSPFRVRLHVPALPEAPLRLPKESIRRRPQPTVHLHPKGDEVMWADIPVRMLGLLLHPNVVRLYGCCMTPGRSAIITELMPGGSLFDCLHRRRPCTGGSQGLTGAQRLQVLHQITAGMGFLHSFQPPILHRDLKSRNVLVDGAMRCKLCDFGHSRQQGSSMTESVGTVEWSAPELLRGQAATTSSDVFSFGVILWEVLTQRVPFSAQPSIQVCPCLDEPPLAPSERVPDVSAVRHLLRSWLCMSRMSDAGSRTAALCLKPVHPCPPSCASHISTTKPTRKTTPLLPEPHWAT</sequence>
<comment type="caution">
    <text evidence="5">The sequence shown here is derived from an EMBL/GenBank/DDBJ whole genome shotgun (WGS) entry which is preliminary data.</text>
</comment>
<dbReference type="InterPro" id="IPR008271">
    <property type="entry name" value="Ser/Thr_kinase_AS"/>
</dbReference>
<dbReference type="InterPro" id="IPR051681">
    <property type="entry name" value="Ser/Thr_Kinases-Pseudokinases"/>
</dbReference>
<keyword evidence="2" id="KW-0067">ATP-binding</keyword>
<dbReference type="PANTHER" id="PTHR44329:SF298">
    <property type="entry name" value="MIXED LINEAGE KINASE DOMAIN-LIKE PROTEIN"/>
    <property type="match status" value="1"/>
</dbReference>
<dbReference type="PANTHER" id="PTHR44329">
    <property type="entry name" value="SERINE/THREONINE-PROTEIN KINASE TNNI3K-RELATED"/>
    <property type="match status" value="1"/>
</dbReference>
<reference evidence="5 6" key="1">
    <citation type="journal article" date="2015" name="Genome Biol. Evol.">
        <title>Comparative Genomics of a Bacterivorous Green Alga Reveals Evolutionary Causalities and Consequences of Phago-Mixotrophic Mode of Nutrition.</title>
        <authorList>
            <person name="Burns J.A."/>
            <person name="Paasch A."/>
            <person name="Narechania A."/>
            <person name="Kim E."/>
        </authorList>
    </citation>
    <scope>NUCLEOTIDE SEQUENCE [LARGE SCALE GENOMIC DNA]</scope>
    <source>
        <strain evidence="5 6">PLY_AMNH</strain>
    </source>
</reference>
<feature type="compositionally biased region" description="Low complexity" evidence="3">
    <location>
        <begin position="317"/>
        <end position="335"/>
    </location>
</feature>
<accession>A0AAE0EWG7</accession>
<dbReference type="Proteomes" id="UP001190700">
    <property type="component" value="Unassembled WGS sequence"/>
</dbReference>
<dbReference type="PRINTS" id="PR00109">
    <property type="entry name" value="TYRKINASE"/>
</dbReference>
<evidence type="ECO:0000313" key="5">
    <source>
        <dbReference type="EMBL" id="KAK3242739.1"/>
    </source>
</evidence>